<dbReference type="Proteomes" id="UP001583172">
    <property type="component" value="Unassembled WGS sequence"/>
</dbReference>
<dbReference type="EMBL" id="JAZGSY010000306">
    <property type="protein sequence ID" value="KAL1837325.1"/>
    <property type="molecule type" value="Genomic_DNA"/>
</dbReference>
<dbReference type="InterPro" id="IPR019410">
    <property type="entry name" value="Methyltransf_16"/>
</dbReference>
<organism evidence="1 2">
    <name type="scientific">Humicola insolens</name>
    <name type="common">Soft-rot fungus</name>
    <dbReference type="NCBI Taxonomy" id="85995"/>
    <lineage>
        <taxon>Eukaryota</taxon>
        <taxon>Fungi</taxon>
        <taxon>Dikarya</taxon>
        <taxon>Ascomycota</taxon>
        <taxon>Pezizomycotina</taxon>
        <taxon>Sordariomycetes</taxon>
        <taxon>Sordariomycetidae</taxon>
        <taxon>Sordariales</taxon>
        <taxon>Chaetomiaceae</taxon>
        <taxon>Mycothermus</taxon>
    </lineage>
</organism>
<dbReference type="PANTHER" id="PTHR14614">
    <property type="entry name" value="HEPATOCELLULAR CARCINOMA-ASSOCIATED ANTIGEN"/>
    <property type="match status" value="1"/>
</dbReference>
<gene>
    <name evidence="1" type="ORF">VTJ49DRAFT_3984</name>
</gene>
<dbReference type="PANTHER" id="PTHR14614:SF104">
    <property type="entry name" value="N-METHYLTRANSFERASE, PUTATIVE (AFU_ORTHOLOGUE AFUA_1G17750)-RELATED"/>
    <property type="match status" value="1"/>
</dbReference>
<comment type="caution">
    <text evidence="1">The sequence shown here is derived from an EMBL/GenBank/DDBJ whole genome shotgun (WGS) entry which is preliminary data.</text>
</comment>
<name>A0ABR3V6S0_HUMIN</name>
<evidence type="ECO:0008006" key="3">
    <source>
        <dbReference type="Google" id="ProtNLM"/>
    </source>
</evidence>
<dbReference type="Gene3D" id="3.40.50.150">
    <property type="entry name" value="Vaccinia Virus protein VP39"/>
    <property type="match status" value="1"/>
</dbReference>
<dbReference type="SUPFAM" id="SSF53335">
    <property type="entry name" value="S-adenosyl-L-methionine-dependent methyltransferases"/>
    <property type="match status" value="1"/>
</dbReference>
<keyword evidence="2" id="KW-1185">Reference proteome</keyword>
<dbReference type="InterPro" id="IPR029063">
    <property type="entry name" value="SAM-dependent_MTases_sf"/>
</dbReference>
<reference evidence="1 2" key="1">
    <citation type="journal article" date="2024" name="Commun. Biol.">
        <title>Comparative genomic analysis of thermophilic fungi reveals convergent evolutionary adaptations and gene losses.</title>
        <authorList>
            <person name="Steindorff A.S."/>
            <person name="Aguilar-Pontes M.V."/>
            <person name="Robinson A.J."/>
            <person name="Andreopoulos B."/>
            <person name="LaButti K."/>
            <person name="Kuo A."/>
            <person name="Mondo S."/>
            <person name="Riley R."/>
            <person name="Otillar R."/>
            <person name="Haridas S."/>
            <person name="Lipzen A."/>
            <person name="Grimwood J."/>
            <person name="Schmutz J."/>
            <person name="Clum A."/>
            <person name="Reid I.D."/>
            <person name="Moisan M.C."/>
            <person name="Butler G."/>
            <person name="Nguyen T.T.M."/>
            <person name="Dewar K."/>
            <person name="Conant G."/>
            <person name="Drula E."/>
            <person name="Henrissat B."/>
            <person name="Hansel C."/>
            <person name="Singer S."/>
            <person name="Hutchinson M.I."/>
            <person name="de Vries R.P."/>
            <person name="Natvig D.O."/>
            <person name="Powell A.J."/>
            <person name="Tsang A."/>
            <person name="Grigoriev I.V."/>
        </authorList>
    </citation>
    <scope>NUCLEOTIDE SEQUENCE [LARGE SCALE GENOMIC DNA]</scope>
    <source>
        <strain evidence="1 2">CBS 620.91</strain>
    </source>
</reference>
<accession>A0ABR3V6S0</accession>
<proteinExistence type="predicted"/>
<evidence type="ECO:0000313" key="1">
    <source>
        <dbReference type="EMBL" id="KAL1837325.1"/>
    </source>
</evidence>
<evidence type="ECO:0000313" key="2">
    <source>
        <dbReference type="Proteomes" id="UP001583172"/>
    </source>
</evidence>
<sequence length="344" mass="37515">MALVSRLSLTGPSAEDPEDYLASSLGVIFPDDVSNQHGDANHGLLYTSPHLPKPLAFALADVNAERDRYLFSHYLWNAALLLAELVEAGTLGLAVDGKAGEGGGLLLWDDTVAPKEGPSGLFDVTGLSTIELGAGTALPSVMAGLLGAKRVVATDYPTPPVIATLRKNVAALVREEYAVHGRFRVSAAQDGGEVRVVGHEWGKLPADGANMDEDDEDTKFTLANRHAFDRVISCDCLWMPWQHENLRRSIAWFLRDDDEGKARAWVVAGFHTGREKMAPFFDAAELAKVGLEVEYLWERDCDGKDREWVWDRGVEDVSVRKRWLAVGVLKRIRKAGGEGAEGSP</sequence>
<protein>
    <recommendedName>
        <fullName evidence="3">Nicotinamide N-methyltransferase</fullName>
    </recommendedName>
</protein>